<dbReference type="PANTHER" id="PTHR24123">
    <property type="entry name" value="ANKYRIN REPEAT-CONTAINING"/>
    <property type="match status" value="1"/>
</dbReference>
<dbReference type="EMBL" id="MU005579">
    <property type="protein sequence ID" value="KAF2685460.1"/>
    <property type="molecule type" value="Genomic_DNA"/>
</dbReference>
<dbReference type="InterPro" id="IPR051165">
    <property type="entry name" value="Multifunctional_ANK_Repeat"/>
</dbReference>
<dbReference type="InterPro" id="IPR036770">
    <property type="entry name" value="Ankyrin_rpt-contain_sf"/>
</dbReference>
<dbReference type="Proteomes" id="UP000799291">
    <property type="component" value="Unassembled WGS sequence"/>
</dbReference>
<feature type="non-terminal residue" evidence="4">
    <location>
        <position position="1"/>
    </location>
</feature>
<dbReference type="PANTHER" id="PTHR24123:SF33">
    <property type="entry name" value="PROTEIN HOS4"/>
    <property type="match status" value="1"/>
</dbReference>
<dbReference type="PROSITE" id="PS50297">
    <property type="entry name" value="ANK_REP_REGION"/>
    <property type="match status" value="2"/>
</dbReference>
<dbReference type="SUPFAM" id="SSF48403">
    <property type="entry name" value="Ankyrin repeat"/>
    <property type="match status" value="1"/>
</dbReference>
<dbReference type="Gene3D" id="1.25.40.20">
    <property type="entry name" value="Ankyrin repeat-containing domain"/>
    <property type="match status" value="1"/>
</dbReference>
<dbReference type="SMART" id="SM00248">
    <property type="entry name" value="ANK"/>
    <property type="match status" value="3"/>
</dbReference>
<evidence type="ECO:0000256" key="3">
    <source>
        <dbReference type="PROSITE-ProRule" id="PRU00023"/>
    </source>
</evidence>
<dbReference type="PROSITE" id="PS50088">
    <property type="entry name" value="ANK_REPEAT"/>
    <property type="match status" value="2"/>
</dbReference>
<keyword evidence="5" id="KW-1185">Reference proteome</keyword>
<dbReference type="InterPro" id="IPR002110">
    <property type="entry name" value="Ankyrin_rpt"/>
</dbReference>
<protein>
    <submittedName>
        <fullName evidence="4">Ankyrin</fullName>
    </submittedName>
</protein>
<dbReference type="AlphaFoldDB" id="A0A6G1J5G6"/>
<dbReference type="Pfam" id="PF12796">
    <property type="entry name" value="Ank_2"/>
    <property type="match status" value="1"/>
</dbReference>
<keyword evidence="1" id="KW-0677">Repeat</keyword>
<gene>
    <name evidence="4" type="ORF">K458DRAFT_300537</name>
</gene>
<proteinExistence type="predicted"/>
<keyword evidence="2 3" id="KW-0040">ANK repeat</keyword>
<evidence type="ECO:0000256" key="1">
    <source>
        <dbReference type="ARBA" id="ARBA00022737"/>
    </source>
</evidence>
<accession>A0A6G1J5G6</accession>
<feature type="repeat" description="ANK" evidence="3">
    <location>
        <begin position="12"/>
        <end position="44"/>
    </location>
</feature>
<organism evidence="4 5">
    <name type="scientific">Lentithecium fluviatile CBS 122367</name>
    <dbReference type="NCBI Taxonomy" id="1168545"/>
    <lineage>
        <taxon>Eukaryota</taxon>
        <taxon>Fungi</taxon>
        <taxon>Dikarya</taxon>
        <taxon>Ascomycota</taxon>
        <taxon>Pezizomycotina</taxon>
        <taxon>Dothideomycetes</taxon>
        <taxon>Pleosporomycetidae</taxon>
        <taxon>Pleosporales</taxon>
        <taxon>Massarineae</taxon>
        <taxon>Lentitheciaceae</taxon>
        <taxon>Lentithecium</taxon>
    </lineage>
</organism>
<evidence type="ECO:0000256" key="2">
    <source>
        <dbReference type="ARBA" id="ARBA00023043"/>
    </source>
</evidence>
<evidence type="ECO:0000313" key="5">
    <source>
        <dbReference type="Proteomes" id="UP000799291"/>
    </source>
</evidence>
<reference evidence="4" key="1">
    <citation type="journal article" date="2020" name="Stud. Mycol.">
        <title>101 Dothideomycetes genomes: a test case for predicting lifestyles and emergence of pathogens.</title>
        <authorList>
            <person name="Haridas S."/>
            <person name="Albert R."/>
            <person name="Binder M."/>
            <person name="Bloem J."/>
            <person name="Labutti K."/>
            <person name="Salamov A."/>
            <person name="Andreopoulos B."/>
            <person name="Baker S."/>
            <person name="Barry K."/>
            <person name="Bills G."/>
            <person name="Bluhm B."/>
            <person name="Cannon C."/>
            <person name="Castanera R."/>
            <person name="Culley D."/>
            <person name="Daum C."/>
            <person name="Ezra D."/>
            <person name="Gonzalez J."/>
            <person name="Henrissat B."/>
            <person name="Kuo A."/>
            <person name="Liang C."/>
            <person name="Lipzen A."/>
            <person name="Lutzoni F."/>
            <person name="Magnuson J."/>
            <person name="Mondo S."/>
            <person name="Nolan M."/>
            <person name="Ohm R."/>
            <person name="Pangilinan J."/>
            <person name="Park H.-J."/>
            <person name="Ramirez L."/>
            <person name="Alfaro M."/>
            <person name="Sun H."/>
            <person name="Tritt A."/>
            <person name="Yoshinaga Y."/>
            <person name="Zwiers L.-H."/>
            <person name="Turgeon B."/>
            <person name="Goodwin S."/>
            <person name="Spatafora J."/>
            <person name="Crous P."/>
            <person name="Grigoriev I."/>
        </authorList>
    </citation>
    <scope>NUCLEOTIDE SEQUENCE</scope>
    <source>
        <strain evidence="4">CBS 122367</strain>
    </source>
</reference>
<feature type="repeat" description="ANK" evidence="3">
    <location>
        <begin position="47"/>
        <end position="79"/>
    </location>
</feature>
<evidence type="ECO:0000313" key="4">
    <source>
        <dbReference type="EMBL" id="KAF2685460.1"/>
    </source>
</evidence>
<dbReference type="OrthoDB" id="539213at2759"/>
<name>A0A6G1J5G6_9PLEO</name>
<sequence length="162" mass="17823">GADVNRPATYGIRRTPLQLAIENGSQDIVQYLLDRGADINAFPAFTTGATALQLATIKGYTGFGELLLTCGADVNAARARRKGRTTFEGAAEHGRLDMLLLLQRWDVDIVSDGGEQYRNAVQFAKKNRQLAAARLVEMLYQAALNKSLRLSMVVKHHRGDHK</sequence>